<dbReference type="OrthoDB" id="1902316at2759"/>
<keyword evidence="2" id="KW-1185">Reference proteome</keyword>
<dbReference type="PANTHER" id="PTHR35125:SF2">
    <property type="entry name" value="PROTEIN PATRONUS 2-LIKE"/>
    <property type="match status" value="1"/>
</dbReference>
<comment type="caution">
    <text evidence="1">The sequence shown here is derived from an EMBL/GenBank/DDBJ whole genome shotgun (WGS) entry which is preliminary data.</text>
</comment>
<accession>A0A6A3CTM8</accession>
<evidence type="ECO:0000313" key="2">
    <source>
        <dbReference type="Proteomes" id="UP000436088"/>
    </source>
</evidence>
<dbReference type="InterPro" id="IPR039326">
    <property type="entry name" value="Patronus"/>
</dbReference>
<organism evidence="1 2">
    <name type="scientific">Hibiscus syriacus</name>
    <name type="common">Rose of Sharon</name>
    <dbReference type="NCBI Taxonomy" id="106335"/>
    <lineage>
        <taxon>Eukaryota</taxon>
        <taxon>Viridiplantae</taxon>
        <taxon>Streptophyta</taxon>
        <taxon>Embryophyta</taxon>
        <taxon>Tracheophyta</taxon>
        <taxon>Spermatophyta</taxon>
        <taxon>Magnoliopsida</taxon>
        <taxon>eudicotyledons</taxon>
        <taxon>Gunneridae</taxon>
        <taxon>Pentapetalae</taxon>
        <taxon>rosids</taxon>
        <taxon>malvids</taxon>
        <taxon>Malvales</taxon>
        <taxon>Malvaceae</taxon>
        <taxon>Malvoideae</taxon>
        <taxon>Hibiscus</taxon>
    </lineage>
</organism>
<evidence type="ECO:0000313" key="1">
    <source>
        <dbReference type="EMBL" id="KAE8731864.1"/>
    </source>
</evidence>
<proteinExistence type="predicted"/>
<dbReference type="Proteomes" id="UP000436088">
    <property type="component" value="Unassembled WGS sequence"/>
</dbReference>
<gene>
    <name evidence="1" type="ORF">F3Y22_tig00002511pilonHSYRG00493</name>
</gene>
<sequence length="205" mass="23015">MALRTVGLIGDQNINVHYNGASVVSKENMATAPRKGGIGGRKALRDISNSGKTTLKETSKKSQPLKENSKVLAFTEKETTVSKITRGSSNTKSASKASEKVQVGARKALCDISNSMFTISEENPPPIEMHNHDECIKAQETIRRKEFLQIFGLEDEDEDKDEWYRSEDEDEEMTDLLIKDWSPPKHMIKDWYSAPPRPSPKLMDC</sequence>
<protein>
    <submittedName>
        <fullName evidence="1">Uncharacterized protein</fullName>
    </submittedName>
</protein>
<dbReference type="PANTHER" id="PTHR35125">
    <property type="entry name" value="NEURON NAVIGATOR 1-LIKE-RELATED"/>
    <property type="match status" value="1"/>
</dbReference>
<dbReference type="GO" id="GO:0007346">
    <property type="term" value="P:regulation of mitotic cell cycle"/>
    <property type="evidence" value="ECO:0007669"/>
    <property type="project" value="InterPro"/>
</dbReference>
<dbReference type="AlphaFoldDB" id="A0A6A3CTM8"/>
<dbReference type="EMBL" id="VEPZ02000181">
    <property type="protein sequence ID" value="KAE8731864.1"/>
    <property type="molecule type" value="Genomic_DNA"/>
</dbReference>
<name>A0A6A3CTM8_HIBSY</name>
<reference evidence="1" key="1">
    <citation type="submission" date="2019-09" db="EMBL/GenBank/DDBJ databases">
        <title>Draft genome information of white flower Hibiscus syriacus.</title>
        <authorList>
            <person name="Kim Y.-M."/>
        </authorList>
    </citation>
    <scope>NUCLEOTIDE SEQUENCE [LARGE SCALE GENOMIC DNA]</scope>
    <source>
        <strain evidence="1">YM2019G1</strain>
    </source>
</reference>